<dbReference type="RefSeq" id="XP_031394220.1">
    <property type="nucleotide sequence ID" value="XM_031538360.1"/>
</dbReference>
<dbReference type="RefSeq" id="XP_031394219.1">
    <property type="nucleotide sequence ID" value="XM_031538359.1"/>
</dbReference>
<name>A0A6P8DIC8_PUNGR</name>
<dbReference type="OrthoDB" id="63379at2759"/>
<dbReference type="InterPro" id="IPR055336">
    <property type="entry name" value="At4g00755-like"/>
</dbReference>
<reference evidence="2" key="1">
    <citation type="journal article" date="2020" name="Plant Biotechnol. J.">
        <title>The pomegranate (Punica granatum L.) draft genome dissects genetic divergence between soft- and hard-seeded cultivars.</title>
        <authorList>
            <person name="Luo X."/>
            <person name="Li H."/>
            <person name="Wu Z."/>
            <person name="Yao W."/>
            <person name="Zhao P."/>
            <person name="Cao D."/>
            <person name="Yu H."/>
            <person name="Li K."/>
            <person name="Poudel K."/>
            <person name="Zhao D."/>
            <person name="Zhang F."/>
            <person name="Xia X."/>
            <person name="Chen L."/>
            <person name="Wang Q."/>
            <person name="Jing D."/>
            <person name="Cao S."/>
        </authorList>
    </citation>
    <scope>NUCLEOTIDE SEQUENCE [LARGE SCALE GENOMIC DNA]</scope>
</reference>
<dbReference type="AlphaFoldDB" id="A0A6P8DIC8"/>
<sequence>MDNVGDFVQYLGPDMSIKILTHLDDPSDLVRVCAASSSWHRFVIENNISKHLCLRLVPEVLGLARFIEGNIMIKPLKDASNTSAEWERNKINHRVYAFLARGLSSTIEKSCLSEAICASSTDNYPEESMQNTLEPRDRVERRASYWSSKGQSDPEVPETLLYRLASKLCVVTEIHVQPFQAYFQFGFPIYSAKAVRFRMGHPKSPMEMDSEAFDKSQTGSESADGNFVWTYTSPEFPMVQENCLQKLKLPEPVLCIGGILQVELLGRVQRQEMDGLFYICVSHVKVLGRPLLSPFDVEIDDASGKCALKYRPIAEGPESSLSSAKDEDGGPHSRLRTLSAMLMLRGVRSWEQIILSRIRGAGASVDSNESEDELPA</sequence>
<dbReference type="PANTHER" id="PTHR39741:SF2">
    <property type="entry name" value="F-BOX DOMAIN-CONTAINING PROTEIN"/>
    <property type="match status" value="1"/>
</dbReference>
<evidence type="ECO:0000313" key="4">
    <source>
        <dbReference type="RefSeq" id="XP_031394220.1"/>
    </source>
</evidence>
<dbReference type="GeneID" id="116205714"/>
<reference evidence="3 4" key="2">
    <citation type="submission" date="2025-04" db="UniProtKB">
        <authorList>
            <consortium name="RefSeq"/>
        </authorList>
    </citation>
    <scope>IDENTIFICATION</scope>
    <source>
        <tissue evidence="3 4">Leaf</tissue>
    </source>
</reference>
<organism evidence="2 3">
    <name type="scientific">Punica granatum</name>
    <name type="common">Pomegranate</name>
    <dbReference type="NCBI Taxonomy" id="22663"/>
    <lineage>
        <taxon>Eukaryota</taxon>
        <taxon>Viridiplantae</taxon>
        <taxon>Streptophyta</taxon>
        <taxon>Embryophyta</taxon>
        <taxon>Tracheophyta</taxon>
        <taxon>Spermatophyta</taxon>
        <taxon>Magnoliopsida</taxon>
        <taxon>eudicotyledons</taxon>
        <taxon>Gunneridae</taxon>
        <taxon>Pentapetalae</taxon>
        <taxon>rosids</taxon>
        <taxon>malvids</taxon>
        <taxon>Myrtales</taxon>
        <taxon>Lythraceae</taxon>
        <taxon>Punica</taxon>
    </lineage>
</organism>
<evidence type="ECO:0000259" key="1">
    <source>
        <dbReference type="Pfam" id="PF12937"/>
    </source>
</evidence>
<protein>
    <submittedName>
        <fullName evidence="3 4">F-box protein At4g00755-like isoform X1</fullName>
    </submittedName>
</protein>
<dbReference type="Proteomes" id="UP000515151">
    <property type="component" value="Chromosome 4"/>
</dbReference>
<dbReference type="InterPro" id="IPR001810">
    <property type="entry name" value="F-box_dom"/>
</dbReference>
<dbReference type="SUPFAM" id="SSF81383">
    <property type="entry name" value="F-box domain"/>
    <property type="match status" value="1"/>
</dbReference>
<dbReference type="Gene3D" id="1.20.1280.50">
    <property type="match status" value="1"/>
</dbReference>
<keyword evidence="2" id="KW-1185">Reference proteome</keyword>
<accession>A0A6P8DIC8</accession>
<dbReference type="Pfam" id="PF12937">
    <property type="entry name" value="F-box-like"/>
    <property type="match status" value="1"/>
</dbReference>
<evidence type="ECO:0000313" key="2">
    <source>
        <dbReference type="Proteomes" id="UP000515151"/>
    </source>
</evidence>
<dbReference type="InterPro" id="IPR036047">
    <property type="entry name" value="F-box-like_dom_sf"/>
</dbReference>
<feature type="domain" description="F-box" evidence="1">
    <location>
        <begin position="14"/>
        <end position="55"/>
    </location>
</feature>
<evidence type="ECO:0000313" key="3">
    <source>
        <dbReference type="RefSeq" id="XP_031394219.1"/>
    </source>
</evidence>
<dbReference type="PANTHER" id="PTHR39741">
    <property type="entry name" value="F-BOX DOMAIN CONTAINING PROTEIN, EXPRESSED"/>
    <property type="match status" value="1"/>
</dbReference>
<proteinExistence type="predicted"/>
<gene>
    <name evidence="3 4" type="primary">LOC116205714</name>
</gene>